<proteinExistence type="predicted"/>
<dbReference type="GO" id="GO:1990837">
    <property type="term" value="F:sequence-specific double-stranded DNA binding"/>
    <property type="evidence" value="ECO:0007669"/>
    <property type="project" value="TreeGrafter"/>
</dbReference>
<reference evidence="2" key="2">
    <citation type="journal article" date="2015" name="Data Brief">
        <title>Shoot transcriptome of the giant reed, Arundo donax.</title>
        <authorList>
            <person name="Barrero R.A."/>
            <person name="Guerrero F.D."/>
            <person name="Moolhuijzen P."/>
            <person name="Goolsby J.A."/>
            <person name="Tidwell J."/>
            <person name="Bellgard S.E."/>
            <person name="Bellgard M.I."/>
        </authorList>
    </citation>
    <scope>NUCLEOTIDE SEQUENCE</scope>
    <source>
        <tissue evidence="2">Shoot tissue taken approximately 20 cm above the soil surface</tissue>
    </source>
</reference>
<feature type="region of interest" description="Disordered" evidence="1">
    <location>
        <begin position="45"/>
        <end position="73"/>
    </location>
</feature>
<accession>A0A0A9AC20</accession>
<sequence length="158" mass="18439">MPVQELALPDTGTERNMTNQEVDQNHFHKELAAAKQKNFSLPVISTDNNKSHGGEQDIPTIASRKNQEVEQNVSPEELVRILAMHGRPPRMMERRFRKLVAQLNPMVKMPSRYDLIRNVYNFYDQEESKLKEKLKALDSRVCLSAYMWHYSHCWHSCA</sequence>
<dbReference type="GO" id="GO:0006357">
    <property type="term" value="P:regulation of transcription by RNA polymerase II"/>
    <property type="evidence" value="ECO:0007669"/>
    <property type="project" value="TreeGrafter"/>
</dbReference>
<evidence type="ECO:0000313" key="2">
    <source>
        <dbReference type="EMBL" id="JAD44592.1"/>
    </source>
</evidence>
<evidence type="ECO:0000256" key="1">
    <source>
        <dbReference type="SAM" id="MobiDB-lite"/>
    </source>
</evidence>
<dbReference type="GO" id="GO:0005634">
    <property type="term" value="C:nucleus"/>
    <property type="evidence" value="ECO:0007669"/>
    <property type="project" value="TreeGrafter"/>
</dbReference>
<dbReference type="InterPro" id="IPR053031">
    <property type="entry name" value="Cuticle_assoc_protein"/>
</dbReference>
<protein>
    <submittedName>
        <fullName evidence="2">Uncharacterized protein</fullName>
    </submittedName>
</protein>
<reference evidence="2" key="1">
    <citation type="submission" date="2014-09" db="EMBL/GenBank/DDBJ databases">
        <authorList>
            <person name="Magalhaes I.L.F."/>
            <person name="Oliveira U."/>
            <person name="Santos F.R."/>
            <person name="Vidigal T.H.D.A."/>
            <person name="Brescovit A.D."/>
            <person name="Santos A.J."/>
        </authorList>
    </citation>
    <scope>NUCLEOTIDE SEQUENCE</scope>
    <source>
        <tissue evidence="2">Shoot tissue taken approximately 20 cm above the soil surface</tissue>
    </source>
</reference>
<dbReference type="PANTHER" id="PTHR34396">
    <property type="entry name" value="OS03G0264950 PROTEIN-RELATED"/>
    <property type="match status" value="1"/>
</dbReference>
<dbReference type="AlphaFoldDB" id="A0A0A9AC20"/>
<dbReference type="PANTHER" id="PTHR34396:SF32">
    <property type="entry name" value="OS09G0382120 PROTEIN"/>
    <property type="match status" value="1"/>
</dbReference>
<dbReference type="EMBL" id="GBRH01253303">
    <property type="protein sequence ID" value="JAD44592.1"/>
    <property type="molecule type" value="Transcribed_RNA"/>
</dbReference>
<organism evidence="2">
    <name type="scientific">Arundo donax</name>
    <name type="common">Giant reed</name>
    <name type="synonym">Donax arundinaceus</name>
    <dbReference type="NCBI Taxonomy" id="35708"/>
    <lineage>
        <taxon>Eukaryota</taxon>
        <taxon>Viridiplantae</taxon>
        <taxon>Streptophyta</taxon>
        <taxon>Embryophyta</taxon>
        <taxon>Tracheophyta</taxon>
        <taxon>Spermatophyta</taxon>
        <taxon>Magnoliopsida</taxon>
        <taxon>Liliopsida</taxon>
        <taxon>Poales</taxon>
        <taxon>Poaceae</taxon>
        <taxon>PACMAD clade</taxon>
        <taxon>Arundinoideae</taxon>
        <taxon>Arundineae</taxon>
        <taxon>Arundo</taxon>
    </lineage>
</organism>
<name>A0A0A9AC20_ARUDO</name>